<accession>A0A6A5XXC4</accession>
<organism evidence="3 4">
    <name type="scientific">Aaosphaeria arxii CBS 175.79</name>
    <dbReference type="NCBI Taxonomy" id="1450172"/>
    <lineage>
        <taxon>Eukaryota</taxon>
        <taxon>Fungi</taxon>
        <taxon>Dikarya</taxon>
        <taxon>Ascomycota</taxon>
        <taxon>Pezizomycotina</taxon>
        <taxon>Dothideomycetes</taxon>
        <taxon>Pleosporomycetidae</taxon>
        <taxon>Pleosporales</taxon>
        <taxon>Pleosporales incertae sedis</taxon>
        <taxon>Aaosphaeria</taxon>
    </lineage>
</organism>
<evidence type="ECO:0000313" key="3">
    <source>
        <dbReference type="EMBL" id="KAF2017596.1"/>
    </source>
</evidence>
<evidence type="ECO:0000256" key="1">
    <source>
        <dbReference type="SAM" id="MobiDB-lite"/>
    </source>
</evidence>
<dbReference type="GeneID" id="54284919"/>
<dbReference type="RefSeq" id="XP_033385935.1">
    <property type="nucleotide sequence ID" value="XM_033527522.1"/>
</dbReference>
<keyword evidence="2" id="KW-0472">Membrane</keyword>
<dbReference type="EMBL" id="ML978068">
    <property type="protein sequence ID" value="KAF2017596.1"/>
    <property type="molecule type" value="Genomic_DNA"/>
</dbReference>
<feature type="transmembrane region" description="Helical" evidence="2">
    <location>
        <begin position="201"/>
        <end position="219"/>
    </location>
</feature>
<reference evidence="3" key="1">
    <citation type="journal article" date="2020" name="Stud. Mycol.">
        <title>101 Dothideomycetes genomes: a test case for predicting lifestyles and emergence of pathogens.</title>
        <authorList>
            <person name="Haridas S."/>
            <person name="Albert R."/>
            <person name="Binder M."/>
            <person name="Bloem J."/>
            <person name="Labutti K."/>
            <person name="Salamov A."/>
            <person name="Andreopoulos B."/>
            <person name="Baker S."/>
            <person name="Barry K."/>
            <person name="Bills G."/>
            <person name="Bluhm B."/>
            <person name="Cannon C."/>
            <person name="Castanera R."/>
            <person name="Culley D."/>
            <person name="Daum C."/>
            <person name="Ezra D."/>
            <person name="Gonzalez J."/>
            <person name="Henrissat B."/>
            <person name="Kuo A."/>
            <person name="Liang C."/>
            <person name="Lipzen A."/>
            <person name="Lutzoni F."/>
            <person name="Magnuson J."/>
            <person name="Mondo S."/>
            <person name="Nolan M."/>
            <person name="Ohm R."/>
            <person name="Pangilinan J."/>
            <person name="Park H.-J."/>
            <person name="Ramirez L."/>
            <person name="Alfaro M."/>
            <person name="Sun H."/>
            <person name="Tritt A."/>
            <person name="Yoshinaga Y."/>
            <person name="Zwiers L.-H."/>
            <person name="Turgeon B."/>
            <person name="Goodwin S."/>
            <person name="Spatafora J."/>
            <person name="Crous P."/>
            <person name="Grigoriev I."/>
        </authorList>
    </citation>
    <scope>NUCLEOTIDE SEQUENCE</scope>
    <source>
        <strain evidence="3">CBS 175.79</strain>
    </source>
</reference>
<keyword evidence="4" id="KW-1185">Reference proteome</keyword>
<feature type="transmembrane region" description="Helical" evidence="2">
    <location>
        <begin position="101"/>
        <end position="122"/>
    </location>
</feature>
<evidence type="ECO:0000313" key="4">
    <source>
        <dbReference type="Proteomes" id="UP000799778"/>
    </source>
</evidence>
<dbReference type="Pfam" id="PF11374">
    <property type="entry name" value="DUF3176"/>
    <property type="match status" value="1"/>
</dbReference>
<gene>
    <name evidence="3" type="ORF">BU24DRAFT_420637</name>
</gene>
<feature type="transmembrane region" description="Helical" evidence="2">
    <location>
        <begin position="134"/>
        <end position="157"/>
    </location>
</feature>
<sequence>MVSSDIELQEGLLSHSPDGVSGLHQADDIAYTSIEIQNPPAVSASPSPSLVLHSPAVNDASLPTANVPPASSSHSSSTALAHTGQPGKQTRRSKRSEIWEWNIELLACAIFVAFLIALAVTLHMRNGRPLPNWSINSILSFYTVVFKGALVFVIGAAMSQNQWRWFRNEQSLHDIAKWDSAARDPVGAAYWLFHKGVAEPVTALGAIILIAAVLVDPFVQQLVQYENCSTNATQSALMPRTNLYTPRCMHSGPLSCVPLPPELSTWTGGMYSPPDAVVPVCSSGNCTFDAEYSTIGFCSRCEDLSQDLKKRTSPSHLEHCKENTTLSLQSGLSLRPYCYDTQGSETGGQPLLAAGHVSKPTKPDLPYEIIAKAGSCISRDYGPGIGITPCRDSCGNATHPAEPWRCRGYGAAACTIGPCIKTYNANMTNGVLKETLIHQTGPGEHWDANTNPRLRALVDLQCGSQAQKDWVRNSGLAVGDDARWRGLNVSMVVLDALDSPIGYCPTDDTKDEACLPVLDLLKSGCVYAYDQTFMTAFQSSVLSDLTGRTNGFLDAPTTISSYNGPQILQHVYNFGNLEFERIDAIFHNASTAFTNHIRKTGNENFSAPAVGLVSEYAVCVQIEWLWLLMPGFLAVLTIILLLICALLTWLDGAPVWKSSPLAFMLHCGIGSSRAGTAPSSQQSGTSPVPQQTVSAPNSQQAGSTSSTQQPGPTTQSLPNRNNDMKRWARTILVQMDYSETSIRLLQTNAIPLPSHWWHRKPKS</sequence>
<keyword evidence="2" id="KW-0812">Transmembrane</keyword>
<keyword evidence="2" id="KW-1133">Transmembrane helix</keyword>
<feature type="compositionally biased region" description="Polar residues" evidence="1">
    <location>
        <begin position="675"/>
        <end position="697"/>
    </location>
</feature>
<dbReference type="PANTHER" id="PTHR35394:SF5">
    <property type="entry name" value="DUF3176 DOMAIN-CONTAINING PROTEIN"/>
    <property type="match status" value="1"/>
</dbReference>
<feature type="region of interest" description="Disordered" evidence="1">
    <location>
        <begin position="1"/>
        <end position="20"/>
    </location>
</feature>
<protein>
    <submittedName>
        <fullName evidence="3">Uncharacterized protein</fullName>
    </submittedName>
</protein>
<dbReference type="InterPro" id="IPR021514">
    <property type="entry name" value="DUF3176"/>
</dbReference>
<proteinExistence type="predicted"/>
<dbReference type="Proteomes" id="UP000799778">
    <property type="component" value="Unassembled WGS sequence"/>
</dbReference>
<feature type="region of interest" description="Disordered" evidence="1">
    <location>
        <begin position="63"/>
        <end position="92"/>
    </location>
</feature>
<dbReference type="OrthoDB" id="5376804at2759"/>
<name>A0A6A5XXC4_9PLEO</name>
<dbReference type="PANTHER" id="PTHR35394">
    <property type="entry name" value="DUF3176 DOMAIN-CONTAINING PROTEIN"/>
    <property type="match status" value="1"/>
</dbReference>
<evidence type="ECO:0000256" key="2">
    <source>
        <dbReference type="SAM" id="Phobius"/>
    </source>
</evidence>
<feature type="transmembrane region" description="Helical" evidence="2">
    <location>
        <begin position="624"/>
        <end position="650"/>
    </location>
</feature>
<feature type="compositionally biased region" description="Low complexity" evidence="1">
    <location>
        <begin position="698"/>
        <end position="716"/>
    </location>
</feature>
<dbReference type="AlphaFoldDB" id="A0A6A5XXC4"/>
<feature type="region of interest" description="Disordered" evidence="1">
    <location>
        <begin position="675"/>
        <end position="721"/>
    </location>
</feature>